<name>A0A0J1CXB9_9BURK</name>
<protein>
    <submittedName>
        <fullName evidence="2">Uncharacterized protein</fullName>
    </submittedName>
</protein>
<keyword evidence="1" id="KW-0812">Transmembrane</keyword>
<dbReference type="AlphaFoldDB" id="A0A0J1CXB9"/>
<keyword evidence="1" id="KW-1133">Transmembrane helix</keyword>
<sequence>MLAIANFFALSAPPPLMVALIFVAVYLLVGVPLQFLRGALSRDIWGSLAGIFAGLLYITFVFGIYPDIHDANVHRAVTSGEQLRR</sequence>
<dbReference type="PATRIC" id="fig|908627.4.peg.3847"/>
<organism evidence="2 3">
    <name type="scientific">Caballeronia mineralivorans PML1(12)</name>
    <dbReference type="NCBI Taxonomy" id="908627"/>
    <lineage>
        <taxon>Bacteria</taxon>
        <taxon>Pseudomonadati</taxon>
        <taxon>Pseudomonadota</taxon>
        <taxon>Betaproteobacteria</taxon>
        <taxon>Burkholderiales</taxon>
        <taxon>Burkholderiaceae</taxon>
        <taxon>Caballeronia</taxon>
    </lineage>
</organism>
<evidence type="ECO:0000256" key="1">
    <source>
        <dbReference type="SAM" id="Phobius"/>
    </source>
</evidence>
<reference evidence="2 3" key="1">
    <citation type="journal article" date="2015" name="Genome Announc.">
        <title>Draft Genome Sequence of Burkholderia sp. Strain PML1(12), an Ectomycorrhizosphere-Inhabiting Bacterium with Effective Mineral-Weathering Ability.</title>
        <authorList>
            <person name="Uroz S."/>
            <person name="Oger P."/>
        </authorList>
    </citation>
    <scope>NUCLEOTIDE SEQUENCE [LARGE SCALE GENOMIC DNA]</scope>
    <source>
        <strain evidence="3">PML1(12)</strain>
    </source>
</reference>
<proteinExistence type="predicted"/>
<keyword evidence="3" id="KW-1185">Reference proteome</keyword>
<dbReference type="EMBL" id="AEJF01000108">
    <property type="protein sequence ID" value="KLU25016.1"/>
    <property type="molecule type" value="Genomic_DNA"/>
</dbReference>
<comment type="caution">
    <text evidence="2">The sequence shown here is derived from an EMBL/GenBank/DDBJ whole genome shotgun (WGS) entry which is preliminary data.</text>
</comment>
<feature type="transmembrane region" description="Helical" evidence="1">
    <location>
        <begin position="16"/>
        <end position="36"/>
    </location>
</feature>
<evidence type="ECO:0000313" key="2">
    <source>
        <dbReference type="EMBL" id="KLU25016.1"/>
    </source>
</evidence>
<evidence type="ECO:0000313" key="3">
    <source>
        <dbReference type="Proteomes" id="UP000035963"/>
    </source>
</evidence>
<dbReference type="Proteomes" id="UP000035963">
    <property type="component" value="Unassembled WGS sequence"/>
</dbReference>
<feature type="transmembrane region" description="Helical" evidence="1">
    <location>
        <begin position="48"/>
        <end position="65"/>
    </location>
</feature>
<gene>
    <name evidence="2" type="ORF">EOS_17165</name>
</gene>
<keyword evidence="1" id="KW-0472">Membrane</keyword>
<accession>A0A0J1CXB9</accession>